<gene>
    <name evidence="1" type="ORF">ACFPFU_13285</name>
</gene>
<organism evidence="1 2">
    <name type="scientific">Negadavirga shengliensis</name>
    <dbReference type="NCBI Taxonomy" id="1389218"/>
    <lineage>
        <taxon>Bacteria</taxon>
        <taxon>Pseudomonadati</taxon>
        <taxon>Bacteroidota</taxon>
        <taxon>Cytophagia</taxon>
        <taxon>Cytophagales</taxon>
        <taxon>Cyclobacteriaceae</taxon>
        <taxon>Negadavirga</taxon>
    </lineage>
</organism>
<keyword evidence="2" id="KW-1185">Reference proteome</keyword>
<dbReference type="Proteomes" id="UP001595818">
    <property type="component" value="Unassembled WGS sequence"/>
</dbReference>
<accession>A0ABV9T2K7</accession>
<dbReference type="EMBL" id="JBHSJJ010000007">
    <property type="protein sequence ID" value="MFC4872664.1"/>
    <property type="molecule type" value="Genomic_DNA"/>
</dbReference>
<evidence type="ECO:0000313" key="2">
    <source>
        <dbReference type="Proteomes" id="UP001595818"/>
    </source>
</evidence>
<proteinExistence type="predicted"/>
<name>A0ABV9T2K7_9BACT</name>
<evidence type="ECO:0000313" key="1">
    <source>
        <dbReference type="EMBL" id="MFC4872664.1"/>
    </source>
</evidence>
<reference evidence="2" key="1">
    <citation type="journal article" date="2019" name="Int. J. Syst. Evol. Microbiol.">
        <title>The Global Catalogue of Microorganisms (GCM) 10K type strain sequencing project: providing services to taxonomists for standard genome sequencing and annotation.</title>
        <authorList>
            <consortium name="The Broad Institute Genomics Platform"/>
            <consortium name="The Broad Institute Genome Sequencing Center for Infectious Disease"/>
            <person name="Wu L."/>
            <person name="Ma J."/>
        </authorList>
    </citation>
    <scope>NUCLEOTIDE SEQUENCE [LARGE SCALE GENOMIC DNA]</scope>
    <source>
        <strain evidence="2">CGMCC 4.7466</strain>
    </source>
</reference>
<dbReference type="RefSeq" id="WP_377065248.1">
    <property type="nucleotide sequence ID" value="NZ_JBHSJJ010000007.1"/>
</dbReference>
<sequence length="219" mass="25450">MKSSPYFPLTLIGFMFFSCQSPEKVPEGLPGQVSRAYGFDRLESVASISYTWNVRRDSVTVDTRDWSWDLEKGEVFYSGPDTAVTYLISEKTDALESVDKRFINDKYWLLFPFQLAWDTGYESEVIEDQNSPIHNERTTKLIIRYNDSDGYTPGDAYDLYIDDNNQIREWVFRRGDGPEGRAMTWENVQDFEGIKIALDHRNDAGEKTIWFTNVTVKQK</sequence>
<comment type="caution">
    <text evidence="1">The sequence shown here is derived from an EMBL/GenBank/DDBJ whole genome shotgun (WGS) entry which is preliminary data.</text>
</comment>
<protein>
    <submittedName>
        <fullName evidence="1">Uncharacterized protein</fullName>
    </submittedName>
</protein>
<dbReference type="PROSITE" id="PS51257">
    <property type="entry name" value="PROKAR_LIPOPROTEIN"/>
    <property type="match status" value="1"/>
</dbReference>